<organism evidence="1">
    <name type="scientific">Rhizophora mucronata</name>
    <name type="common">Asiatic mangrove</name>
    <dbReference type="NCBI Taxonomy" id="61149"/>
    <lineage>
        <taxon>Eukaryota</taxon>
        <taxon>Viridiplantae</taxon>
        <taxon>Streptophyta</taxon>
        <taxon>Embryophyta</taxon>
        <taxon>Tracheophyta</taxon>
        <taxon>Spermatophyta</taxon>
        <taxon>Magnoliopsida</taxon>
        <taxon>eudicotyledons</taxon>
        <taxon>Gunneridae</taxon>
        <taxon>Pentapetalae</taxon>
        <taxon>rosids</taxon>
        <taxon>fabids</taxon>
        <taxon>Malpighiales</taxon>
        <taxon>Rhizophoraceae</taxon>
        <taxon>Rhizophora</taxon>
    </lineage>
</organism>
<proteinExistence type="predicted"/>
<reference evidence="1" key="1">
    <citation type="submission" date="2018-02" db="EMBL/GenBank/DDBJ databases">
        <title>Rhizophora mucronata_Transcriptome.</title>
        <authorList>
            <person name="Meera S.P."/>
            <person name="Sreeshan A."/>
            <person name="Augustine A."/>
        </authorList>
    </citation>
    <scope>NUCLEOTIDE SEQUENCE</scope>
    <source>
        <tissue evidence="1">Leaf</tissue>
    </source>
</reference>
<protein>
    <submittedName>
        <fullName evidence="1">Uncharacterized protein</fullName>
    </submittedName>
</protein>
<sequence>MPVNYQLQIQHNHSVTNHLTEAFSKHNQQNNSIYNLTF</sequence>
<accession>A0A2P2IUK9</accession>
<evidence type="ECO:0000313" key="1">
    <source>
        <dbReference type="EMBL" id="MBW84922.1"/>
    </source>
</evidence>
<dbReference type="EMBL" id="GGEC01004439">
    <property type="protein sequence ID" value="MBW84922.1"/>
    <property type="molecule type" value="Transcribed_RNA"/>
</dbReference>
<name>A0A2P2IUK9_RHIMU</name>
<dbReference type="AlphaFoldDB" id="A0A2P2IUK9"/>